<proteinExistence type="predicted"/>
<name>A0ACC2PRM7_9HYME</name>
<evidence type="ECO:0000313" key="2">
    <source>
        <dbReference type="Proteomes" id="UP001239111"/>
    </source>
</evidence>
<keyword evidence="2" id="KW-1185">Reference proteome</keyword>
<dbReference type="EMBL" id="CM056741">
    <property type="protein sequence ID" value="KAJ8686259.1"/>
    <property type="molecule type" value="Genomic_DNA"/>
</dbReference>
<comment type="caution">
    <text evidence="1">The sequence shown here is derived from an EMBL/GenBank/DDBJ whole genome shotgun (WGS) entry which is preliminary data.</text>
</comment>
<evidence type="ECO:0000313" key="1">
    <source>
        <dbReference type="EMBL" id="KAJ8686259.1"/>
    </source>
</evidence>
<feature type="non-terminal residue" evidence="1">
    <location>
        <position position="1104"/>
    </location>
</feature>
<sequence length="1104" mass="123545">MASSWRWFLALVLVLAYAATGNALRLAAYISSGGLHGEIRFETSEDGVRMRTALKPTLQYPDQQWTWSLTEFPVDYTVIENRCDEWHLGRSVIDLTELIGPLEFPGNETRSIEIPGLSLFGEKGLWGKGLLMKDSYSARIICTSITALDKNAEKIAEARFQGSVAGSVWLRWLGGQDGKNTTGTLIHVDLRNTANLTSKDAYFTEHRWKIYVTDILDVRKERTSCNILQAVFDPDNAGLNRSIGDIDTRVGKIRIASRSSPNPRSSHYDPHLALLPIELLGPYRVLYLVIFHPTHEDLFLACAKIKPHRAVTAKAIVNSRGIKGEVTLVRKSPFDPTWVNVSLIPVQDLETRLRYETKVAAYRIHELPKEPDQSSVETVEICSTTKSMYNPLGISEKETPPAGFGSQDQYAVGDLSGKLQGRKEGSDHLDIIPGSAKLSGLYWDTYLPLSGLHSVVHRSLVVHKYNETDSSISSIPWFCGTFTLQLPQNAGRMPMLTAEVVYRYPIVGKIVFRQPKDEPEMDTTIIVEHLIHSDGSSLNNSFDHRWMVHDNPPGKDFYNWTGRCLSAGDPFNPYKIDWNSSRDQECSGNDLLYCRIGDLMRHGTLNIAGRKINGSELTRKLFTDPALPLSGPVNIIGKSLVIYDDHGPKARGERLACSQINRKYRRKAVAKDWFGNGQETTIGGKLEFIQDSEYDVTDVEVNFDGLNGSMSGYHVYEVPVEIDLVFPCDVTTLHGLWNPLGVNASHAPPVAAGTTDQYEMGDLSGKFGTLDGRRRYAAVYNDTQLPLFGPRSIIGRSVVVHKRERNARWSCTTIERGYAPSEARELRAIASFHHPQGFAYGYIRMTQLIYNDGSQSDTIIEVNLRHPGKYDRNITRNHNWAIYVNPVGVDATVKIKDTRCVAGGYRWNPYFTQLADPLNEDLYKQECGADLPLRCDVGDVSARLGPIDIGLERRILVDSNFPLEGAVSALGRSIVILDKDFGSSRFACANIEPDNDIIKYANIRKPPHFVATQFLEDVRQVMGIPEWMLSIDNRGTKILHNGACIQFLMHFKGPIAGKLDQDFSRLMSTGKLEAPSLMIPGYVPTKRKMSLGHRQCGNRDPNER</sequence>
<dbReference type="Proteomes" id="UP001239111">
    <property type="component" value="Chromosome 1"/>
</dbReference>
<reference evidence="1" key="1">
    <citation type="submission" date="2023-04" db="EMBL/GenBank/DDBJ databases">
        <title>A chromosome-level genome assembly of the parasitoid wasp Eretmocerus hayati.</title>
        <authorList>
            <person name="Zhong Y."/>
            <person name="Liu S."/>
            <person name="Liu Y."/>
        </authorList>
    </citation>
    <scope>NUCLEOTIDE SEQUENCE</scope>
    <source>
        <strain evidence="1">ZJU_SS_LIU_2023</strain>
    </source>
</reference>
<accession>A0ACC2PRM7</accession>
<gene>
    <name evidence="1" type="ORF">QAD02_022053</name>
</gene>
<organism evidence="1 2">
    <name type="scientific">Eretmocerus hayati</name>
    <dbReference type="NCBI Taxonomy" id="131215"/>
    <lineage>
        <taxon>Eukaryota</taxon>
        <taxon>Metazoa</taxon>
        <taxon>Ecdysozoa</taxon>
        <taxon>Arthropoda</taxon>
        <taxon>Hexapoda</taxon>
        <taxon>Insecta</taxon>
        <taxon>Pterygota</taxon>
        <taxon>Neoptera</taxon>
        <taxon>Endopterygota</taxon>
        <taxon>Hymenoptera</taxon>
        <taxon>Apocrita</taxon>
        <taxon>Proctotrupomorpha</taxon>
        <taxon>Chalcidoidea</taxon>
        <taxon>Aphelinidae</taxon>
        <taxon>Aphelininae</taxon>
        <taxon>Eretmocerus</taxon>
    </lineage>
</organism>
<protein>
    <submittedName>
        <fullName evidence="1">Uncharacterized protein</fullName>
    </submittedName>
</protein>